<dbReference type="EC" id="3.4.21.89" evidence="4 7"/>
<dbReference type="PANTHER" id="PTHR43390">
    <property type="entry name" value="SIGNAL PEPTIDASE I"/>
    <property type="match status" value="1"/>
</dbReference>
<dbReference type="GO" id="GO:0005886">
    <property type="term" value="C:plasma membrane"/>
    <property type="evidence" value="ECO:0007669"/>
    <property type="project" value="UniProtKB-SubCell"/>
</dbReference>
<dbReference type="PROSITE" id="PS00761">
    <property type="entry name" value="SPASE_I_3"/>
    <property type="match status" value="1"/>
</dbReference>
<dbReference type="Proteomes" id="UP000460435">
    <property type="component" value="Unassembled WGS sequence"/>
</dbReference>
<keyword evidence="5 7" id="KW-0378">Hydrolase</keyword>
<evidence type="ECO:0000313" key="11">
    <source>
        <dbReference type="Proteomes" id="UP000460435"/>
    </source>
</evidence>
<comment type="caution">
    <text evidence="10">The sequence shown here is derived from an EMBL/GenBank/DDBJ whole genome shotgun (WGS) entry which is preliminary data.</text>
</comment>
<dbReference type="SUPFAM" id="SSF51306">
    <property type="entry name" value="LexA/Signal peptidase"/>
    <property type="match status" value="1"/>
</dbReference>
<dbReference type="GO" id="GO:0004252">
    <property type="term" value="F:serine-type endopeptidase activity"/>
    <property type="evidence" value="ECO:0007669"/>
    <property type="project" value="InterPro"/>
</dbReference>
<comment type="catalytic activity">
    <reaction evidence="1 7">
        <text>Cleavage of hydrophobic, N-terminal signal or leader sequences from secreted and periplasmic proteins.</text>
        <dbReference type="EC" id="3.4.21.89"/>
    </reaction>
</comment>
<evidence type="ECO:0000256" key="8">
    <source>
        <dbReference type="SAM" id="MobiDB-lite"/>
    </source>
</evidence>
<feature type="region of interest" description="Disordered" evidence="8">
    <location>
        <begin position="1"/>
        <end position="22"/>
    </location>
</feature>
<proteinExistence type="inferred from homology"/>
<feature type="transmembrane region" description="Helical" evidence="7">
    <location>
        <begin position="34"/>
        <end position="57"/>
    </location>
</feature>
<keyword evidence="11" id="KW-1185">Reference proteome</keyword>
<dbReference type="GO" id="GO:0006465">
    <property type="term" value="P:signal peptide processing"/>
    <property type="evidence" value="ECO:0007669"/>
    <property type="project" value="InterPro"/>
</dbReference>
<evidence type="ECO:0000256" key="7">
    <source>
        <dbReference type="RuleBase" id="RU362042"/>
    </source>
</evidence>
<evidence type="ECO:0000313" key="10">
    <source>
        <dbReference type="EMBL" id="NDL59342.1"/>
    </source>
</evidence>
<evidence type="ECO:0000256" key="4">
    <source>
        <dbReference type="ARBA" id="ARBA00013208"/>
    </source>
</evidence>
<keyword evidence="7" id="KW-0472">Membrane</keyword>
<evidence type="ECO:0000256" key="3">
    <source>
        <dbReference type="ARBA" id="ARBA00009370"/>
    </source>
</evidence>
<dbReference type="RefSeq" id="WP_162452040.1">
    <property type="nucleotide sequence ID" value="NZ_WLZY01000007.1"/>
</dbReference>
<dbReference type="InterPro" id="IPR036286">
    <property type="entry name" value="LexA/Signal_pep-like_sf"/>
</dbReference>
<keyword evidence="7" id="KW-1133">Transmembrane helix</keyword>
<feature type="domain" description="Peptidase S26" evidence="9">
    <location>
        <begin position="31"/>
        <end position="218"/>
    </location>
</feature>
<evidence type="ECO:0000256" key="5">
    <source>
        <dbReference type="ARBA" id="ARBA00022801"/>
    </source>
</evidence>
<dbReference type="NCBIfam" id="TIGR02227">
    <property type="entry name" value="sigpep_I_bact"/>
    <property type="match status" value="1"/>
</dbReference>
<evidence type="ECO:0000256" key="2">
    <source>
        <dbReference type="ARBA" id="ARBA00004401"/>
    </source>
</evidence>
<accession>A0A7K3M8R1</accession>
<feature type="active site" evidence="6">
    <location>
        <position position="133"/>
    </location>
</feature>
<dbReference type="EMBL" id="WLZY01000007">
    <property type="protein sequence ID" value="NDL59342.1"/>
    <property type="molecule type" value="Genomic_DNA"/>
</dbReference>
<dbReference type="CDD" id="cd06530">
    <property type="entry name" value="S26_SPase_I"/>
    <property type="match status" value="1"/>
</dbReference>
<evidence type="ECO:0000256" key="6">
    <source>
        <dbReference type="PIRSR" id="PIRSR600223-1"/>
    </source>
</evidence>
<feature type="active site" evidence="6">
    <location>
        <position position="61"/>
    </location>
</feature>
<reference evidence="10 11" key="1">
    <citation type="submission" date="2019-11" db="EMBL/GenBank/DDBJ databases">
        <authorList>
            <person name="Li X.-J."/>
            <person name="Feng X.-M."/>
        </authorList>
    </citation>
    <scope>NUCLEOTIDE SEQUENCE [LARGE SCALE GENOMIC DNA]</scope>
    <source>
        <strain evidence="10 11">XMNu-373</strain>
    </source>
</reference>
<sequence>MIEESVPPGDEDQSEEPQHMPRRGRGLAILKETAIVVALSLIIATVVRIFLFQAFLIPSESMQDTLRVGDRVMVSKISLRFGDIERGDVVVFADPNGWLGPQPEASDGVGGAIKGFFQFVGILPDDSEGHLIKRVIGLGGDTVECCDDDGLLSVNGVPIDEAGHLFPGDDPSLNEFSEVVPDGELFVLGDHRSNSGDSRLNGSFSEDLVVGRAFAVVWPVNRWSTVSAGDAFDHVPDPE</sequence>
<dbReference type="InterPro" id="IPR019758">
    <property type="entry name" value="Pept_S26A_signal_pept_1_CS"/>
</dbReference>
<dbReference type="PANTHER" id="PTHR43390:SF1">
    <property type="entry name" value="CHLOROPLAST PROCESSING PEPTIDASE"/>
    <property type="match status" value="1"/>
</dbReference>
<dbReference type="InterPro" id="IPR000223">
    <property type="entry name" value="Pept_S26A_signal_pept_1"/>
</dbReference>
<dbReference type="GO" id="GO:0009003">
    <property type="term" value="F:signal peptidase activity"/>
    <property type="evidence" value="ECO:0007669"/>
    <property type="project" value="UniProtKB-EC"/>
</dbReference>
<dbReference type="AlphaFoldDB" id="A0A7K3M8R1"/>
<feature type="compositionally biased region" description="Acidic residues" evidence="8">
    <location>
        <begin position="1"/>
        <end position="15"/>
    </location>
</feature>
<protein>
    <recommendedName>
        <fullName evidence="4 7">Signal peptidase I</fullName>
        <ecNumber evidence="4 7">3.4.21.89</ecNumber>
    </recommendedName>
</protein>
<dbReference type="PRINTS" id="PR00727">
    <property type="entry name" value="LEADERPTASE"/>
</dbReference>
<comment type="subcellular location">
    <subcellularLocation>
        <location evidence="2">Cell membrane</location>
        <topology evidence="2">Single-pass type II membrane protein</topology>
    </subcellularLocation>
    <subcellularLocation>
        <location evidence="7">Membrane</location>
        <topology evidence="7">Single-pass type II membrane protein</topology>
    </subcellularLocation>
</comment>
<comment type="similarity">
    <text evidence="3 7">Belongs to the peptidase S26 family.</text>
</comment>
<organism evidence="10 11">
    <name type="scientific">Phytoactinopolyspora mesophila</name>
    <dbReference type="NCBI Taxonomy" id="2650750"/>
    <lineage>
        <taxon>Bacteria</taxon>
        <taxon>Bacillati</taxon>
        <taxon>Actinomycetota</taxon>
        <taxon>Actinomycetes</taxon>
        <taxon>Jiangellales</taxon>
        <taxon>Jiangellaceae</taxon>
        <taxon>Phytoactinopolyspora</taxon>
    </lineage>
</organism>
<evidence type="ECO:0000259" key="9">
    <source>
        <dbReference type="Pfam" id="PF10502"/>
    </source>
</evidence>
<dbReference type="Gene3D" id="2.10.109.10">
    <property type="entry name" value="Umud Fragment, subunit A"/>
    <property type="match status" value="1"/>
</dbReference>
<dbReference type="Pfam" id="PF10502">
    <property type="entry name" value="Peptidase_S26"/>
    <property type="match status" value="1"/>
</dbReference>
<evidence type="ECO:0000256" key="1">
    <source>
        <dbReference type="ARBA" id="ARBA00000677"/>
    </source>
</evidence>
<name>A0A7K3M8R1_9ACTN</name>
<gene>
    <name evidence="10" type="primary">lepB</name>
    <name evidence="10" type="ORF">F7O44_19925</name>
</gene>
<keyword evidence="7" id="KW-0645">Protease</keyword>
<keyword evidence="7" id="KW-0812">Transmembrane</keyword>
<dbReference type="InterPro" id="IPR019533">
    <property type="entry name" value="Peptidase_S26"/>
</dbReference>